<reference evidence="2" key="1">
    <citation type="submission" date="2023-07" db="EMBL/GenBank/DDBJ databases">
        <authorList>
            <person name="Kim M.K."/>
        </authorList>
    </citation>
    <scope>NUCLEOTIDE SEQUENCE</scope>
    <source>
        <strain evidence="2">CA1-15</strain>
    </source>
</reference>
<dbReference type="EMBL" id="JAUQSZ010000003">
    <property type="protein sequence ID" value="MDO7841895.1"/>
    <property type="molecule type" value="Genomic_DNA"/>
</dbReference>
<sequence length="382" mass="40866">MIRPIGYFVHHQGRGHAERAAAIVNALPPTRPVTLFCARDNIFPALGRHVRIQRIPSLFETPADAPQALAGARTPATLHCAPLGWSSITQAIATITAWFDSARPALFITDVSAELAQLARIASIPCITVLQHGQRDDLGHMVAYESAIGVLAPYAPALEQPGRPVWMRAKTHYAPGVGILPTHIARGKAREALGLPLDADIVVVIAGGGGTGTPGTPLTLGARAEPDAIWLTIGAVEREWHATSPANLRHLGWVDRPEVYIAAADRIVSSAGNTTVHMIAAAGRPWIVVPEWRYFDEQIWKARMLAHVGAAVMLDHWPAHPAAWAAAWTKAAALDLDAQKALVDPFAAQTSAGWIEAQAEACWANPPVEIMPLALVSEGVRS</sequence>
<proteinExistence type="predicted"/>
<evidence type="ECO:0000313" key="3">
    <source>
        <dbReference type="Proteomes" id="UP001176468"/>
    </source>
</evidence>
<dbReference type="Proteomes" id="UP001176468">
    <property type="component" value="Unassembled WGS sequence"/>
</dbReference>
<dbReference type="Gene3D" id="3.40.50.2000">
    <property type="entry name" value="Glycogen Phosphorylase B"/>
    <property type="match status" value="1"/>
</dbReference>
<keyword evidence="3" id="KW-1185">Reference proteome</keyword>
<comment type="caution">
    <text evidence="2">The sequence shown here is derived from an EMBL/GenBank/DDBJ whole genome shotgun (WGS) entry which is preliminary data.</text>
</comment>
<accession>A0ABT8ZY11</accession>
<dbReference type="SUPFAM" id="SSF53756">
    <property type="entry name" value="UDP-Glycosyltransferase/glycogen phosphorylase"/>
    <property type="match status" value="1"/>
</dbReference>
<evidence type="ECO:0000313" key="2">
    <source>
        <dbReference type="EMBL" id="MDO7841895.1"/>
    </source>
</evidence>
<name>A0ABT8ZY11_9SPHN</name>
<gene>
    <name evidence="2" type="ORF">Q5H94_06125</name>
</gene>
<dbReference type="PANTHER" id="PTHR21015:SF22">
    <property type="entry name" value="GLYCOSYLTRANSFERASE"/>
    <property type="match status" value="1"/>
</dbReference>
<dbReference type="PANTHER" id="PTHR21015">
    <property type="entry name" value="UDP-N-ACETYLGLUCOSAMINE--N-ACETYLMURAMYL-(PENTAPEPTIDE) PYROPHOSPHORYL-UNDECAPRENOL N-ACETYLGLUCOSAMINE TRANSFERASE 1"/>
    <property type="match status" value="1"/>
</dbReference>
<dbReference type="InterPro" id="IPR007235">
    <property type="entry name" value="Glyco_trans_28_C"/>
</dbReference>
<dbReference type="RefSeq" id="WP_304560352.1">
    <property type="nucleotide sequence ID" value="NZ_JAUQSZ010000003.1"/>
</dbReference>
<feature type="domain" description="Glycosyl transferase family 28 C-terminal" evidence="1">
    <location>
        <begin position="250"/>
        <end position="316"/>
    </location>
</feature>
<organism evidence="2 3">
    <name type="scientific">Sphingomonas immobilis</name>
    <dbReference type="NCBI Taxonomy" id="3063997"/>
    <lineage>
        <taxon>Bacteria</taxon>
        <taxon>Pseudomonadati</taxon>
        <taxon>Pseudomonadota</taxon>
        <taxon>Alphaproteobacteria</taxon>
        <taxon>Sphingomonadales</taxon>
        <taxon>Sphingomonadaceae</taxon>
        <taxon>Sphingomonas</taxon>
    </lineage>
</organism>
<dbReference type="Pfam" id="PF04101">
    <property type="entry name" value="Glyco_tran_28_C"/>
    <property type="match status" value="1"/>
</dbReference>
<evidence type="ECO:0000259" key="1">
    <source>
        <dbReference type="Pfam" id="PF04101"/>
    </source>
</evidence>
<protein>
    <submittedName>
        <fullName evidence="2">Glycosyltransferase</fullName>
    </submittedName>
</protein>